<comment type="similarity">
    <text evidence="3">Belongs to the HAD-like hydrolase superfamily. CbbY/CbbZ/Gph/YieH family.</text>
</comment>
<sequence length="229" mass="23525">MPAAAPYSLSAVIFDFDGVILDSATMKTDVFVELYGQTGGPFEAAIRETIWRNGGLTRTGMVAVLDRAILGREATPERIADMAGRYAGIVDKAIYDCPLIDGARELLDALRGTPCHLVSGTPHHVLLGIVAAKGLDGVFATLTGAPDDGTPNDKSAIFAGIVAANALDAARTLVVGDSMTELVGARHIGAPFAGVVAPGIDDPFPPGTATVHDLHGLAALIGIEGTANL</sequence>
<dbReference type="PANTHER" id="PTHR43434">
    <property type="entry name" value="PHOSPHOGLYCOLATE PHOSPHATASE"/>
    <property type="match status" value="1"/>
</dbReference>
<dbReference type="InterPro" id="IPR050155">
    <property type="entry name" value="HAD-like_hydrolase_sf"/>
</dbReference>
<dbReference type="Proteomes" id="UP000280346">
    <property type="component" value="Unassembled WGS sequence"/>
</dbReference>
<dbReference type="Gene3D" id="1.10.150.240">
    <property type="entry name" value="Putative phosphatase, domain 2"/>
    <property type="match status" value="1"/>
</dbReference>
<dbReference type="Gene3D" id="3.40.50.1000">
    <property type="entry name" value="HAD superfamily/HAD-like"/>
    <property type="match status" value="1"/>
</dbReference>
<evidence type="ECO:0000256" key="2">
    <source>
        <dbReference type="ARBA" id="ARBA00004818"/>
    </source>
</evidence>
<dbReference type="SFLD" id="SFLDS00003">
    <property type="entry name" value="Haloacid_Dehalogenase"/>
    <property type="match status" value="1"/>
</dbReference>
<keyword evidence="6" id="KW-1185">Reference proteome</keyword>
<dbReference type="GO" id="GO:0008967">
    <property type="term" value="F:phosphoglycolate phosphatase activity"/>
    <property type="evidence" value="ECO:0007669"/>
    <property type="project" value="UniProtKB-EC"/>
</dbReference>
<dbReference type="SUPFAM" id="SSF56784">
    <property type="entry name" value="HAD-like"/>
    <property type="match status" value="1"/>
</dbReference>
<gene>
    <name evidence="5" type="ORF">EJ913_08080</name>
</gene>
<dbReference type="InterPro" id="IPR023214">
    <property type="entry name" value="HAD_sf"/>
</dbReference>
<dbReference type="RefSeq" id="WP_126996598.1">
    <property type="nucleotide sequence ID" value="NZ_CP173190.1"/>
</dbReference>
<dbReference type="EC" id="3.1.3.18" evidence="4"/>
<dbReference type="InterPro" id="IPR036412">
    <property type="entry name" value="HAD-like_sf"/>
</dbReference>
<dbReference type="OrthoDB" id="9793014at2"/>
<organism evidence="5 6">
    <name type="scientific">Azospirillum doebereinerae</name>
    <dbReference type="NCBI Taxonomy" id="92933"/>
    <lineage>
        <taxon>Bacteria</taxon>
        <taxon>Pseudomonadati</taxon>
        <taxon>Pseudomonadota</taxon>
        <taxon>Alphaproteobacteria</taxon>
        <taxon>Rhodospirillales</taxon>
        <taxon>Azospirillaceae</taxon>
        <taxon>Azospirillum</taxon>
    </lineage>
</organism>
<evidence type="ECO:0000313" key="5">
    <source>
        <dbReference type="EMBL" id="RUQ73620.1"/>
    </source>
</evidence>
<reference evidence="5 6" key="1">
    <citation type="submission" date="2018-12" db="EMBL/GenBank/DDBJ databases">
        <authorList>
            <person name="Yang Y."/>
        </authorList>
    </citation>
    <scope>NUCLEOTIDE SEQUENCE [LARGE SCALE GENOMIC DNA]</scope>
    <source>
        <strain evidence="5 6">GSF71</strain>
    </source>
</reference>
<dbReference type="GO" id="GO:0005829">
    <property type="term" value="C:cytosol"/>
    <property type="evidence" value="ECO:0007669"/>
    <property type="project" value="TreeGrafter"/>
</dbReference>
<evidence type="ECO:0000256" key="4">
    <source>
        <dbReference type="ARBA" id="ARBA00013078"/>
    </source>
</evidence>
<protein>
    <recommendedName>
        <fullName evidence="4">phosphoglycolate phosphatase</fullName>
        <ecNumber evidence="4">3.1.3.18</ecNumber>
    </recommendedName>
</protein>
<comment type="pathway">
    <text evidence="2">Organic acid metabolism; glycolate biosynthesis; glycolate from 2-phosphoglycolate: step 1/1.</text>
</comment>
<name>A0A433JAW6_9PROT</name>
<proteinExistence type="inferred from homology"/>
<dbReference type="EMBL" id="RZIJ01000005">
    <property type="protein sequence ID" value="RUQ73620.1"/>
    <property type="molecule type" value="Genomic_DNA"/>
</dbReference>
<dbReference type="InterPro" id="IPR023198">
    <property type="entry name" value="PGP-like_dom2"/>
</dbReference>
<comment type="caution">
    <text evidence="5">The sequence shown here is derived from an EMBL/GenBank/DDBJ whole genome shotgun (WGS) entry which is preliminary data.</text>
</comment>
<dbReference type="Pfam" id="PF00702">
    <property type="entry name" value="Hydrolase"/>
    <property type="match status" value="1"/>
</dbReference>
<comment type="catalytic activity">
    <reaction evidence="1">
        <text>2-phosphoglycolate + H2O = glycolate + phosphate</text>
        <dbReference type="Rhea" id="RHEA:14369"/>
        <dbReference type="ChEBI" id="CHEBI:15377"/>
        <dbReference type="ChEBI" id="CHEBI:29805"/>
        <dbReference type="ChEBI" id="CHEBI:43474"/>
        <dbReference type="ChEBI" id="CHEBI:58033"/>
        <dbReference type="EC" id="3.1.3.18"/>
    </reaction>
</comment>
<evidence type="ECO:0000256" key="3">
    <source>
        <dbReference type="ARBA" id="ARBA00006171"/>
    </source>
</evidence>
<evidence type="ECO:0000313" key="6">
    <source>
        <dbReference type="Proteomes" id="UP000280346"/>
    </source>
</evidence>
<evidence type="ECO:0000256" key="1">
    <source>
        <dbReference type="ARBA" id="ARBA00000830"/>
    </source>
</evidence>
<dbReference type="AlphaFoldDB" id="A0A433JAW6"/>
<dbReference type="SFLD" id="SFLDG01129">
    <property type="entry name" value="C1.5:_HAD__Beta-PGM__Phosphata"/>
    <property type="match status" value="1"/>
</dbReference>
<dbReference type="PANTHER" id="PTHR43434:SF1">
    <property type="entry name" value="PHOSPHOGLYCOLATE PHOSPHATASE"/>
    <property type="match status" value="1"/>
</dbReference>
<dbReference type="GO" id="GO:0006281">
    <property type="term" value="P:DNA repair"/>
    <property type="evidence" value="ECO:0007669"/>
    <property type="project" value="TreeGrafter"/>
</dbReference>
<accession>A0A433JAW6</accession>